<feature type="transmembrane region" description="Helical" evidence="1">
    <location>
        <begin position="32"/>
        <end position="54"/>
    </location>
</feature>
<comment type="caution">
    <text evidence="2">The sequence shown here is derived from an EMBL/GenBank/DDBJ whole genome shotgun (WGS) entry which is preliminary data.</text>
</comment>
<dbReference type="Proteomes" id="UP000232323">
    <property type="component" value="Unassembled WGS sequence"/>
</dbReference>
<evidence type="ECO:0000313" key="2">
    <source>
        <dbReference type="EMBL" id="GAX73722.1"/>
    </source>
</evidence>
<sequence length="238" mass="26064">MFRKAQDTAVKLATAANIPLQAPQTTKEWQRIVLWSFWAVNMLIDIIYIGLSFATSSRLSSHISTSVTLDADTWRAPIAATVLGPLMVLAFNILSCVILIRKSINASGPSFGYGFIMAWSFMMAFYMLLCGLVLDSFSTSALTSDPNGSSGWTQYYSDVYQGTVVFSYICASMFILFFLGFVVFQGGISKHLQLYDAKTDNKRQMELAAIARAAQMNNMNPLAGSPGMMMTPGMGNTA</sequence>
<proteinExistence type="predicted"/>
<feature type="transmembrane region" description="Helical" evidence="1">
    <location>
        <begin position="74"/>
        <end position="100"/>
    </location>
</feature>
<evidence type="ECO:0000256" key="1">
    <source>
        <dbReference type="SAM" id="Phobius"/>
    </source>
</evidence>
<reference evidence="2 3" key="1">
    <citation type="submission" date="2017-08" db="EMBL/GenBank/DDBJ databases">
        <title>Acidophilic green algal genome provides insights into adaptation to an acidic environment.</title>
        <authorList>
            <person name="Hirooka S."/>
            <person name="Hirose Y."/>
            <person name="Kanesaki Y."/>
            <person name="Higuchi S."/>
            <person name="Fujiwara T."/>
            <person name="Onuma R."/>
            <person name="Era A."/>
            <person name="Ohbayashi R."/>
            <person name="Uzuka A."/>
            <person name="Nozaki H."/>
            <person name="Yoshikawa H."/>
            <person name="Miyagishima S.Y."/>
        </authorList>
    </citation>
    <scope>NUCLEOTIDE SEQUENCE [LARGE SCALE GENOMIC DNA]</scope>
    <source>
        <strain evidence="2 3">NIES-2499</strain>
    </source>
</reference>
<keyword evidence="1" id="KW-0812">Transmembrane</keyword>
<feature type="transmembrane region" description="Helical" evidence="1">
    <location>
        <begin position="112"/>
        <end position="134"/>
    </location>
</feature>
<keyword evidence="1" id="KW-0472">Membrane</keyword>
<gene>
    <name evidence="2" type="ORF">CEUSTIGMA_g1175.t1</name>
</gene>
<keyword evidence="1" id="KW-1133">Transmembrane helix</keyword>
<accession>A0A250WST9</accession>
<dbReference type="OrthoDB" id="539231at2759"/>
<dbReference type="EMBL" id="BEGY01000004">
    <property type="protein sequence ID" value="GAX73722.1"/>
    <property type="molecule type" value="Genomic_DNA"/>
</dbReference>
<name>A0A250WST9_9CHLO</name>
<organism evidence="2 3">
    <name type="scientific">Chlamydomonas eustigma</name>
    <dbReference type="NCBI Taxonomy" id="1157962"/>
    <lineage>
        <taxon>Eukaryota</taxon>
        <taxon>Viridiplantae</taxon>
        <taxon>Chlorophyta</taxon>
        <taxon>core chlorophytes</taxon>
        <taxon>Chlorophyceae</taxon>
        <taxon>CS clade</taxon>
        <taxon>Chlamydomonadales</taxon>
        <taxon>Chlamydomonadaceae</taxon>
        <taxon>Chlamydomonas</taxon>
    </lineage>
</organism>
<protein>
    <submittedName>
        <fullName evidence="2">Uncharacterized protein</fullName>
    </submittedName>
</protein>
<feature type="transmembrane region" description="Helical" evidence="1">
    <location>
        <begin position="165"/>
        <end position="184"/>
    </location>
</feature>
<dbReference type="AlphaFoldDB" id="A0A250WST9"/>
<keyword evidence="3" id="KW-1185">Reference proteome</keyword>
<evidence type="ECO:0000313" key="3">
    <source>
        <dbReference type="Proteomes" id="UP000232323"/>
    </source>
</evidence>